<keyword evidence="2" id="KW-0276">Fatty acid metabolism</keyword>
<evidence type="ECO:0000313" key="8">
    <source>
        <dbReference type="EnsemblMetazoa" id="XP_796963"/>
    </source>
</evidence>
<evidence type="ECO:0000256" key="3">
    <source>
        <dbReference type="ARBA" id="ARBA00022946"/>
    </source>
</evidence>
<protein>
    <recommendedName>
        <fullName evidence="7">Enoyl-CoA hydratase domain-containing protein 3, mitochondrial</fullName>
    </recommendedName>
</protein>
<evidence type="ECO:0000313" key="9">
    <source>
        <dbReference type="Proteomes" id="UP000007110"/>
    </source>
</evidence>
<comment type="subcellular location">
    <subcellularLocation>
        <location evidence="1">Mitochondrion</location>
    </subcellularLocation>
</comment>
<evidence type="ECO:0000256" key="5">
    <source>
        <dbReference type="ARBA" id="ARBA00023128"/>
    </source>
</evidence>
<dbReference type="InParanoid" id="A0A7M7RGD4"/>
<dbReference type="Gene3D" id="1.10.12.10">
    <property type="entry name" value="Lyase 2-enoyl-coa Hydratase, Chain A, domain 2"/>
    <property type="match status" value="1"/>
</dbReference>
<dbReference type="RefSeq" id="XP_796963.3">
    <property type="nucleotide sequence ID" value="XM_791870.5"/>
</dbReference>
<dbReference type="InterPro" id="IPR052377">
    <property type="entry name" value="Mitochondrial_ECH-domain"/>
</dbReference>
<dbReference type="AlphaFoldDB" id="A0A7M7RGD4"/>
<dbReference type="Pfam" id="PF00378">
    <property type="entry name" value="ECH_1"/>
    <property type="match status" value="1"/>
</dbReference>
<keyword evidence="5" id="KW-0496">Mitochondrion</keyword>
<dbReference type="PANTHER" id="PTHR43602:SF1">
    <property type="entry name" value="ENOYL-COA HYDRATASE DOMAIN-CONTAINING PROTEIN 3, MITOCHONDRIAL"/>
    <property type="match status" value="1"/>
</dbReference>
<dbReference type="CTD" id="79746"/>
<dbReference type="GO" id="GO:0016836">
    <property type="term" value="F:hydro-lyase activity"/>
    <property type="evidence" value="ECO:0000318"/>
    <property type="project" value="GO_Central"/>
</dbReference>
<dbReference type="InterPro" id="IPR014748">
    <property type="entry name" value="Enoyl-CoA_hydra_C"/>
</dbReference>
<dbReference type="Gene3D" id="3.90.226.10">
    <property type="entry name" value="2-enoyl-CoA Hydratase, Chain A, domain 1"/>
    <property type="match status" value="1"/>
</dbReference>
<reference evidence="9" key="1">
    <citation type="submission" date="2015-02" db="EMBL/GenBank/DDBJ databases">
        <title>Genome sequencing for Strongylocentrotus purpuratus.</title>
        <authorList>
            <person name="Murali S."/>
            <person name="Liu Y."/>
            <person name="Vee V."/>
            <person name="English A."/>
            <person name="Wang M."/>
            <person name="Skinner E."/>
            <person name="Han Y."/>
            <person name="Muzny D.M."/>
            <person name="Worley K.C."/>
            <person name="Gibbs R.A."/>
        </authorList>
    </citation>
    <scope>NUCLEOTIDE SEQUENCE</scope>
</reference>
<dbReference type="InterPro" id="IPR001753">
    <property type="entry name" value="Enoyl-CoA_hydra/iso"/>
</dbReference>
<dbReference type="OMA" id="SCDMVVC"/>
<proteinExistence type="predicted"/>
<dbReference type="FunCoup" id="A0A7M7RGD4">
    <property type="interactions" value="489"/>
</dbReference>
<evidence type="ECO:0000256" key="7">
    <source>
        <dbReference type="ARBA" id="ARBA00040545"/>
    </source>
</evidence>
<accession>A0A7M7RGD4</accession>
<dbReference type="GO" id="GO:0005739">
    <property type="term" value="C:mitochondrion"/>
    <property type="evidence" value="ECO:0000318"/>
    <property type="project" value="GO_Central"/>
</dbReference>
<dbReference type="GeneID" id="592341"/>
<keyword evidence="9" id="KW-1185">Reference proteome</keyword>
<evidence type="ECO:0000256" key="2">
    <source>
        <dbReference type="ARBA" id="ARBA00022832"/>
    </source>
</evidence>
<organism evidence="8 9">
    <name type="scientific">Strongylocentrotus purpuratus</name>
    <name type="common">Purple sea urchin</name>
    <dbReference type="NCBI Taxonomy" id="7668"/>
    <lineage>
        <taxon>Eukaryota</taxon>
        <taxon>Metazoa</taxon>
        <taxon>Echinodermata</taxon>
        <taxon>Eleutherozoa</taxon>
        <taxon>Echinozoa</taxon>
        <taxon>Echinoidea</taxon>
        <taxon>Euechinoidea</taxon>
        <taxon>Echinacea</taxon>
        <taxon>Camarodonta</taxon>
        <taxon>Echinidea</taxon>
        <taxon>Strongylocentrotidae</taxon>
        <taxon>Strongylocentrotus</taxon>
    </lineage>
</organism>
<dbReference type="CDD" id="cd06558">
    <property type="entry name" value="crotonase-like"/>
    <property type="match status" value="1"/>
</dbReference>
<sequence length="316" mass="34046">MAAPTSVYFAARLAAIPAKTSRFRTTLLTRNVLPCINRSVLLHQRRSFSAESSPSLTQITQVDGIRKITLSNPKKRNALSLAMLTEVTKELTRDVDGGDLRAIIIASEGPVYSAGHDLKELTTGTGRAYHAQVFKKCSEMMMLVEDLPIPVIAQVKGLATAAGCQLVASCDIAVAADTARFATPGISVGLFCSTPAVALGRSVPKKIAMQMLLTAEPISAEDALKHGLVSKVVPEEAVEEETMKIAKKICEYSGSVISLGKACFNSQMKMDRNSAYDHASDVMVNNLSLVEGQEGINAFVNKRSPVWRHGFDKAHE</sequence>
<dbReference type="EnsemblMetazoa" id="XM_791870">
    <property type="protein sequence ID" value="XP_796963"/>
    <property type="gene ID" value="LOC592341"/>
</dbReference>
<dbReference type="NCBIfam" id="NF006008">
    <property type="entry name" value="PRK08139.1"/>
    <property type="match status" value="1"/>
</dbReference>
<evidence type="ECO:0000256" key="6">
    <source>
        <dbReference type="ARBA" id="ARBA00037410"/>
    </source>
</evidence>
<dbReference type="GO" id="GO:0006631">
    <property type="term" value="P:fatty acid metabolic process"/>
    <property type="evidence" value="ECO:0007669"/>
    <property type="project" value="UniProtKB-KW"/>
</dbReference>
<dbReference type="KEGG" id="spu:592341"/>
<reference evidence="8" key="2">
    <citation type="submission" date="2021-01" db="UniProtKB">
        <authorList>
            <consortium name="EnsemblMetazoa"/>
        </authorList>
    </citation>
    <scope>IDENTIFICATION</scope>
</reference>
<evidence type="ECO:0000256" key="4">
    <source>
        <dbReference type="ARBA" id="ARBA00023098"/>
    </source>
</evidence>
<dbReference type="InterPro" id="IPR029045">
    <property type="entry name" value="ClpP/crotonase-like_dom_sf"/>
</dbReference>
<dbReference type="PANTHER" id="PTHR43602">
    <property type="match status" value="1"/>
</dbReference>
<name>A0A7M7RGD4_STRPU</name>
<evidence type="ECO:0000256" key="1">
    <source>
        <dbReference type="ARBA" id="ARBA00004173"/>
    </source>
</evidence>
<dbReference type="Proteomes" id="UP000007110">
    <property type="component" value="Unassembled WGS sequence"/>
</dbReference>
<keyword evidence="4" id="KW-0443">Lipid metabolism</keyword>
<dbReference type="OrthoDB" id="2139957at2759"/>
<comment type="function">
    <text evidence="6">May play a role in fatty acid biosynthesis and insulin sensitivity.</text>
</comment>
<keyword evidence="3" id="KW-0809">Transit peptide</keyword>
<dbReference type="SUPFAM" id="SSF52096">
    <property type="entry name" value="ClpP/crotonase"/>
    <property type="match status" value="1"/>
</dbReference>